<keyword evidence="4 6" id="KW-0238">DNA-binding</keyword>
<evidence type="ECO:0000256" key="7">
    <source>
        <dbReference type="SAM" id="MobiDB-lite"/>
    </source>
</evidence>
<dbReference type="SMART" id="SM01043">
    <property type="entry name" value="BTAD"/>
    <property type="match status" value="1"/>
</dbReference>
<dbReference type="InterPro" id="IPR005158">
    <property type="entry name" value="BTAD"/>
</dbReference>
<evidence type="ECO:0000313" key="9">
    <source>
        <dbReference type="EMBL" id="MFC3452620.1"/>
    </source>
</evidence>
<accession>A0ABV7P3K0</accession>
<evidence type="ECO:0000256" key="5">
    <source>
        <dbReference type="ARBA" id="ARBA00023163"/>
    </source>
</evidence>
<dbReference type="Pfam" id="PF00931">
    <property type="entry name" value="NB-ARC"/>
    <property type="match status" value="1"/>
</dbReference>
<dbReference type="InterPro" id="IPR002182">
    <property type="entry name" value="NB-ARC"/>
</dbReference>
<dbReference type="Pfam" id="PF00486">
    <property type="entry name" value="Trans_reg_C"/>
    <property type="match status" value="1"/>
</dbReference>
<dbReference type="SUPFAM" id="SSF48452">
    <property type="entry name" value="TPR-like"/>
    <property type="match status" value="2"/>
</dbReference>
<dbReference type="SUPFAM" id="SSF46894">
    <property type="entry name" value="C-terminal effector domain of the bipartite response regulators"/>
    <property type="match status" value="1"/>
</dbReference>
<evidence type="ECO:0000256" key="6">
    <source>
        <dbReference type="PROSITE-ProRule" id="PRU01091"/>
    </source>
</evidence>
<feature type="DNA-binding region" description="OmpR/PhoB-type" evidence="6">
    <location>
        <begin position="1"/>
        <end position="99"/>
    </location>
</feature>
<organism evidence="9 10">
    <name type="scientific">Amycolatopsis speibonae</name>
    <dbReference type="NCBI Taxonomy" id="1450224"/>
    <lineage>
        <taxon>Bacteria</taxon>
        <taxon>Bacillati</taxon>
        <taxon>Actinomycetota</taxon>
        <taxon>Actinomycetes</taxon>
        <taxon>Pseudonocardiales</taxon>
        <taxon>Pseudonocardiaceae</taxon>
        <taxon>Amycolatopsis</taxon>
    </lineage>
</organism>
<feature type="region of interest" description="Disordered" evidence="7">
    <location>
        <begin position="251"/>
        <end position="270"/>
    </location>
</feature>
<dbReference type="PROSITE" id="PS51755">
    <property type="entry name" value="OMPR_PHOB"/>
    <property type="match status" value="1"/>
</dbReference>
<dbReference type="InterPro" id="IPR036388">
    <property type="entry name" value="WH-like_DNA-bd_sf"/>
</dbReference>
<keyword evidence="3" id="KW-0805">Transcription regulation</keyword>
<dbReference type="Pfam" id="PF13424">
    <property type="entry name" value="TPR_12"/>
    <property type="match status" value="2"/>
</dbReference>
<gene>
    <name evidence="9" type="ORF">ACFOSH_24555</name>
</gene>
<protein>
    <submittedName>
        <fullName evidence="9">BTAD domain-containing putative transcriptional regulator</fullName>
    </submittedName>
</protein>
<evidence type="ECO:0000259" key="8">
    <source>
        <dbReference type="PROSITE" id="PS51755"/>
    </source>
</evidence>
<reference evidence="10" key="1">
    <citation type="journal article" date="2019" name="Int. J. Syst. Evol. Microbiol.">
        <title>The Global Catalogue of Microorganisms (GCM) 10K type strain sequencing project: providing services to taxonomists for standard genome sequencing and annotation.</title>
        <authorList>
            <consortium name="The Broad Institute Genomics Platform"/>
            <consortium name="The Broad Institute Genome Sequencing Center for Infectious Disease"/>
            <person name="Wu L."/>
            <person name="Ma J."/>
        </authorList>
    </citation>
    <scope>NUCLEOTIDE SEQUENCE [LARGE SCALE GENOMIC DNA]</scope>
    <source>
        <strain evidence="10">CGMCC 4.7676</strain>
    </source>
</reference>
<evidence type="ECO:0000256" key="3">
    <source>
        <dbReference type="ARBA" id="ARBA00023015"/>
    </source>
</evidence>
<evidence type="ECO:0000256" key="2">
    <source>
        <dbReference type="ARBA" id="ARBA00022737"/>
    </source>
</evidence>
<evidence type="ECO:0000313" key="10">
    <source>
        <dbReference type="Proteomes" id="UP001595645"/>
    </source>
</evidence>
<feature type="domain" description="OmpR/PhoB-type" evidence="8">
    <location>
        <begin position="1"/>
        <end position="99"/>
    </location>
</feature>
<dbReference type="InterPro" id="IPR016032">
    <property type="entry name" value="Sig_transdc_resp-reg_C-effctor"/>
</dbReference>
<dbReference type="RefSeq" id="WP_378241393.1">
    <property type="nucleotide sequence ID" value="NZ_JBHRWK010000038.1"/>
</dbReference>
<dbReference type="EMBL" id="JBHRWK010000038">
    <property type="protein sequence ID" value="MFC3452620.1"/>
    <property type="molecule type" value="Genomic_DNA"/>
</dbReference>
<proteinExistence type="inferred from homology"/>
<dbReference type="Gene3D" id="1.10.8.430">
    <property type="entry name" value="Helical domain of apoptotic protease-activating factors"/>
    <property type="match status" value="1"/>
</dbReference>
<evidence type="ECO:0000256" key="1">
    <source>
        <dbReference type="ARBA" id="ARBA00005820"/>
    </source>
</evidence>
<dbReference type="Gene3D" id="3.40.50.300">
    <property type="entry name" value="P-loop containing nucleotide triphosphate hydrolases"/>
    <property type="match status" value="1"/>
</dbReference>
<dbReference type="Proteomes" id="UP001595645">
    <property type="component" value="Unassembled WGS sequence"/>
</dbReference>
<dbReference type="PANTHER" id="PTHR35807">
    <property type="entry name" value="TRANSCRIPTIONAL REGULATOR REDD-RELATED"/>
    <property type="match status" value="1"/>
</dbReference>
<keyword evidence="2" id="KW-0677">Repeat</keyword>
<dbReference type="SMART" id="SM00862">
    <property type="entry name" value="Trans_reg_C"/>
    <property type="match status" value="1"/>
</dbReference>
<name>A0ABV7P3K0_9PSEU</name>
<dbReference type="InterPro" id="IPR027417">
    <property type="entry name" value="P-loop_NTPase"/>
</dbReference>
<dbReference type="SMART" id="SM00028">
    <property type="entry name" value="TPR"/>
    <property type="match status" value="4"/>
</dbReference>
<dbReference type="InterPro" id="IPR001867">
    <property type="entry name" value="OmpR/PhoB-type_DNA-bd"/>
</dbReference>
<sequence>MAGADRTLWVALLGDVVARAGSLAIPLGAPRQRAVLAILATRANQTVSRSELIDGVWGSSPPPSVEGSVHTYIHGLRRALSVAGEDILTRTGSGYQLAIGPDDLDLAVVETRLRQARLVAVSGDKSAASDLIADCLKLWRGVPLFGIPGPFADTERVRLTKLRYQLVEERADLMLATGRHQELIADLTEAVEAEPFSERLRAQHMLALYRSGRRADALTEFDTVRRLFIDELGLDPGAELTELHVRMLRSDPDLAPAPAPAREPQSGSPIPAQLPHEVPDFVGRASELDQLSAWRTATESVGHALVISAIDGVGGIGKTSLAVRFARRIAGDYPDGQLYLDLRGFDPSRPPLTTADALGQLLWALGSSSRRQEPDALSSLYRSLLSGKRVLILLDNAASTEQVRELLPGESNSLILVTSRNRLAGLVVRDGARRLTLGLLPEADALELLRGTVGHERIDAEPEEAARLARLCGYLPLALRVAAEKISSKPESTLRAHVEKLNEEQSRLDALDVDDDEMSSVRGVFSWSYKSLEPALARTFRYLGLVRGPGICAAAVSALIDEPASEAEKQLQTLSDQHLLGSSDGQFHFHDLIRVYAGELALSEETPEQRSSALRELMVWYLFSVRAALLCVLPGFPLVPPGVPETRHALPKIDTRESTYAWYEVEAPNILALTQHAAELGEHEIAWQLAWCMYEHYYSTGLLTEWIELLTIGLSSAEQLEDPEPQARILTQISIAYSRIGQNETAVQCLERGLAIIRGTDNQYITLRFLVNLASTLREMKQYNEGIRYAQEAVELALKGDDHYTKAGSLDSLCELYAESGQPEEALKYGEIGLESAKAAGAGLLEANILVNMAHAHRDLGDVTSATREYEAALDLCETLGDRYHEALALLGIAVLHRRTSRYDEAREPAQRALDILVRLDAEEVDVARALLSNLDTEGPAGPS</sequence>
<dbReference type="Pfam" id="PF03704">
    <property type="entry name" value="BTAD"/>
    <property type="match status" value="1"/>
</dbReference>
<keyword evidence="5" id="KW-0804">Transcription</keyword>
<dbReference type="CDD" id="cd15831">
    <property type="entry name" value="BTAD"/>
    <property type="match status" value="1"/>
</dbReference>
<dbReference type="InterPro" id="IPR051677">
    <property type="entry name" value="AfsR-DnrI-RedD_regulator"/>
</dbReference>
<evidence type="ECO:0000256" key="4">
    <source>
        <dbReference type="ARBA" id="ARBA00023125"/>
    </source>
</evidence>
<dbReference type="PANTHER" id="PTHR35807:SF1">
    <property type="entry name" value="TRANSCRIPTIONAL REGULATOR REDD"/>
    <property type="match status" value="1"/>
</dbReference>
<dbReference type="SUPFAM" id="SSF52540">
    <property type="entry name" value="P-loop containing nucleoside triphosphate hydrolases"/>
    <property type="match status" value="1"/>
</dbReference>
<comment type="caution">
    <text evidence="9">The sequence shown here is derived from an EMBL/GenBank/DDBJ whole genome shotgun (WGS) entry which is preliminary data.</text>
</comment>
<comment type="similarity">
    <text evidence="1">Belongs to the AfsR/DnrI/RedD regulatory family.</text>
</comment>
<dbReference type="InterPro" id="IPR042197">
    <property type="entry name" value="Apaf_helical"/>
</dbReference>
<dbReference type="Gene3D" id="1.25.40.10">
    <property type="entry name" value="Tetratricopeptide repeat domain"/>
    <property type="match status" value="3"/>
</dbReference>
<dbReference type="PRINTS" id="PR00364">
    <property type="entry name" value="DISEASERSIST"/>
</dbReference>
<dbReference type="CDD" id="cd00383">
    <property type="entry name" value="trans_reg_C"/>
    <property type="match status" value="1"/>
</dbReference>
<dbReference type="InterPro" id="IPR011990">
    <property type="entry name" value="TPR-like_helical_dom_sf"/>
</dbReference>
<dbReference type="InterPro" id="IPR019734">
    <property type="entry name" value="TPR_rpt"/>
</dbReference>
<keyword evidence="10" id="KW-1185">Reference proteome</keyword>
<dbReference type="Gene3D" id="1.10.10.10">
    <property type="entry name" value="Winged helix-like DNA-binding domain superfamily/Winged helix DNA-binding domain"/>
    <property type="match status" value="1"/>
</dbReference>